<name>C9RI04_METVM</name>
<dbReference type="OrthoDB" id="65647at2157"/>
<feature type="transmembrane region" description="Helical" evidence="1">
    <location>
        <begin position="208"/>
        <end position="229"/>
    </location>
</feature>
<feature type="transmembrane region" description="Helical" evidence="1">
    <location>
        <begin position="14"/>
        <end position="34"/>
    </location>
</feature>
<protein>
    <submittedName>
        <fullName evidence="2">Uncharacterized protein</fullName>
    </submittedName>
</protein>
<dbReference type="HOGENOM" id="CLU_938808_0_0_2"/>
<accession>C9RI04</accession>
<sequence length="296" mass="33897">MEIFKLLRKDEKMLYLMFIGMVMFLFIFIPFLRFKMVGSDHTINAYPSLSAVCGLLLGPIYGFLAIFLVDLTYFILNPKAFYFGIYSLIPPILSVIAAGALCEGKWKYSALILIVGLILFYSTDVGREVFYHPFLTILALILILLLRDKVSKMLFSKNFEEVVVGATVLSFSSVMVDHLYGSILGIVYLHIPAKDYIAVIPEFIKERIIMTIIGAFFVILMIETSKCFLKNAKELRGKLLRSYIDEEVKYRSTQTSNINRELLEKYNVRIPSEDEQKEILKSIVEVMIVNNKKGED</sequence>
<dbReference type="EMBL" id="CP001787">
    <property type="protein sequence ID" value="ACX73206.1"/>
    <property type="molecule type" value="Genomic_DNA"/>
</dbReference>
<keyword evidence="3" id="KW-1185">Reference proteome</keyword>
<evidence type="ECO:0000313" key="3">
    <source>
        <dbReference type="Proteomes" id="UP000002063"/>
    </source>
</evidence>
<dbReference type="GeneID" id="8513696"/>
<dbReference type="eggNOG" id="arCOG06562">
    <property type="taxonomic scope" value="Archaea"/>
</dbReference>
<proteinExistence type="predicted"/>
<dbReference type="AlphaFoldDB" id="C9RI04"/>
<feature type="transmembrane region" description="Helical" evidence="1">
    <location>
        <begin position="81"/>
        <end position="101"/>
    </location>
</feature>
<feature type="transmembrane region" description="Helical" evidence="1">
    <location>
        <begin position="162"/>
        <end position="188"/>
    </location>
</feature>
<dbReference type="STRING" id="579137.Metvu_1353"/>
<organism evidence="2 3">
    <name type="scientific">Methanocaldococcus vulcanius (strain ATCC 700851 / DSM 12094 / M7)</name>
    <name type="common">Methanococcus vulcanius</name>
    <dbReference type="NCBI Taxonomy" id="579137"/>
    <lineage>
        <taxon>Archaea</taxon>
        <taxon>Methanobacteriati</taxon>
        <taxon>Methanobacteriota</taxon>
        <taxon>Methanomada group</taxon>
        <taxon>Methanococci</taxon>
        <taxon>Methanococcales</taxon>
        <taxon>Methanocaldococcaceae</taxon>
        <taxon>Methanocaldococcus</taxon>
    </lineage>
</organism>
<keyword evidence="1" id="KW-1133">Transmembrane helix</keyword>
<feature type="transmembrane region" description="Helical" evidence="1">
    <location>
        <begin position="108"/>
        <end position="123"/>
    </location>
</feature>
<feature type="transmembrane region" description="Helical" evidence="1">
    <location>
        <begin position="129"/>
        <end position="146"/>
    </location>
</feature>
<feature type="transmembrane region" description="Helical" evidence="1">
    <location>
        <begin position="46"/>
        <end position="69"/>
    </location>
</feature>
<dbReference type="Proteomes" id="UP000002063">
    <property type="component" value="Chromosome"/>
</dbReference>
<evidence type="ECO:0000256" key="1">
    <source>
        <dbReference type="SAM" id="Phobius"/>
    </source>
</evidence>
<gene>
    <name evidence="2" type="ordered locus">Metvu_1353</name>
</gene>
<keyword evidence="1" id="KW-0812">Transmembrane</keyword>
<reference evidence="2" key="1">
    <citation type="submission" date="2009-10" db="EMBL/GenBank/DDBJ databases">
        <title>Complete sequence of chromosome of Methanocaldococcus vulcanius M7.</title>
        <authorList>
            <consortium name="US DOE Joint Genome Institute"/>
            <person name="Lucas S."/>
            <person name="Copeland A."/>
            <person name="Lapidus A."/>
            <person name="Glavina del Rio T."/>
            <person name="Dalin E."/>
            <person name="Tice H."/>
            <person name="Bruce D."/>
            <person name="Goodwin L."/>
            <person name="Pitluck S."/>
            <person name="Lcollab F.I."/>
            <person name="Brettin T."/>
            <person name="Detter J.C."/>
            <person name="Han C."/>
            <person name="Tapia R."/>
            <person name="Kuske C.R."/>
            <person name="Schmutz J."/>
            <person name="Larimer F."/>
            <person name="Land M."/>
            <person name="Hauser L."/>
            <person name="Kyrpides N."/>
            <person name="Ovchinikova G."/>
            <person name="Sieprawska-Lupa M."/>
            <person name="Whitman W.B."/>
            <person name="Woyke T."/>
        </authorList>
    </citation>
    <scope>NUCLEOTIDE SEQUENCE [LARGE SCALE GENOMIC DNA]</scope>
    <source>
        <strain evidence="2">M7</strain>
    </source>
</reference>
<keyword evidence="1" id="KW-0472">Membrane</keyword>
<dbReference type="KEGG" id="mvu:Metvu_1353"/>
<evidence type="ECO:0000313" key="2">
    <source>
        <dbReference type="EMBL" id="ACX73206.1"/>
    </source>
</evidence>
<dbReference type="RefSeq" id="WP_015733425.1">
    <property type="nucleotide sequence ID" value="NC_013407.1"/>
</dbReference>